<reference evidence="2 3" key="2">
    <citation type="submission" date="2018-11" db="EMBL/GenBank/DDBJ databases">
        <authorList>
            <consortium name="Pathogen Informatics"/>
        </authorList>
    </citation>
    <scope>NUCLEOTIDE SEQUENCE [LARGE SCALE GENOMIC DNA]</scope>
    <source>
        <strain evidence="2 3">Egypt</strain>
    </source>
</reference>
<proteinExistence type="predicted"/>
<gene>
    <name evidence="2" type="ORF">ECPE_LOCUS4656</name>
</gene>
<dbReference type="EMBL" id="UZAN01041513">
    <property type="protein sequence ID" value="VDP73266.1"/>
    <property type="molecule type" value="Genomic_DNA"/>
</dbReference>
<organism evidence="4">
    <name type="scientific">Echinostoma caproni</name>
    <dbReference type="NCBI Taxonomy" id="27848"/>
    <lineage>
        <taxon>Eukaryota</taxon>
        <taxon>Metazoa</taxon>
        <taxon>Spiralia</taxon>
        <taxon>Lophotrochozoa</taxon>
        <taxon>Platyhelminthes</taxon>
        <taxon>Trematoda</taxon>
        <taxon>Digenea</taxon>
        <taxon>Plagiorchiida</taxon>
        <taxon>Echinostomata</taxon>
        <taxon>Echinostomatoidea</taxon>
        <taxon>Echinostomatidae</taxon>
        <taxon>Echinostoma</taxon>
    </lineage>
</organism>
<name>A0A183ACH1_9TREM</name>
<reference evidence="4" key="1">
    <citation type="submission" date="2016-06" db="UniProtKB">
        <authorList>
            <consortium name="WormBaseParasite"/>
        </authorList>
    </citation>
    <scope>IDENTIFICATION</scope>
</reference>
<evidence type="ECO:0000313" key="3">
    <source>
        <dbReference type="Proteomes" id="UP000272942"/>
    </source>
</evidence>
<dbReference type="OrthoDB" id="6262349at2759"/>
<evidence type="ECO:0000256" key="1">
    <source>
        <dbReference type="SAM" id="MobiDB-lite"/>
    </source>
</evidence>
<dbReference type="WBParaSite" id="ECPE_0000466801-mRNA-1">
    <property type="protein sequence ID" value="ECPE_0000466801-mRNA-1"/>
    <property type="gene ID" value="ECPE_0000466801"/>
</dbReference>
<evidence type="ECO:0000313" key="2">
    <source>
        <dbReference type="EMBL" id="VDP73266.1"/>
    </source>
</evidence>
<sequence>MSRVHTNLPMLASEAHSNLIYVRAYSMHLLRGLTTVHVQQSSSDCSTDQFENDSPELLREEELRLQYDADWPLWRIAVLRLVAMRQAAAKLHENVIRASRSRTSSQIESSDTTVLSESEHNVASPASTMSWYAWWRYSYWLGGKSSWWSGSNGGNGGSIPSFTTVATPAQMSSDVTTSLESVPTVKDAILELLDELAMASERFDTDRSEPGPTTPTTVASFQLVCHVEGCSIRLTDVTPPFPILSDGFVKAFHRTLSGPFHPSACDPNSPSASLFWLVYEVAPVGVDFEYSLEIKTDPLHVVYQLDLLQCVLNFFRTVASAASPNLETSARHQYQVIKERTQANIRAMFDDTTISLQTSTIEPNEAPTVDSAVSPCPSPLVSTGQSNSQSPRSQSVTNRPRPRRWRINLDIAAPRLLLPANPECPNLTDTSNLVGLLCDFGHLRVTNWPPPPVKPSIEMMHTSESTFSGDEMELFLTPCGTPEAHSEDEECVDRNDDSNKTQLESLKISKSQNLYESFVIQLEDLHVLVGKLYELEKLGLWTSSQLGEDPGGFDPDSCANIRSPDSATFSLGTPRLSNRLCLIDRLNLRLLVSRRVIPFSELQTRYYPQLINRDCPPTFWFTLEQERCVIQLSDSKVYNLLKCLQFTTRFMSDSNWDLSAPRTPENTIVNPVPRASSVSSATNQGPVAHTIGPELFATKRKRFIASFHVRELILQLENKGYPVAECRLEGAAGTWIRLTGRGGAYQGRLIVHSLSIADALTNLGEEFDLLVDSNQSARLKNQELRDLSLPNGTTAPTVFDVFGELYKTVLSGQFSKPPEGHMLPITEFSMLSQNVTNLAVIRTPKQCFPLLNDNIINFYDEIIRLLDGSQEGDIVPDIDDQAPDEKSGSPKDLMHAYFDWLPFNDPQSPLNASPQFCSGSRTVRVHLDGLDIVYNPETVSEIHSLLRQLSALTKIFGGSETTQSPSHESHFPTNSTPINLMNFRLGLERLCVMIIDICADSTKVSSDRETMMEPMPMRKAEPLLLATINLLTLGMQTGMLFCFHLLLCSYACFYQVHCEGTTRMASLRLAGIHLCDMFDKSPAVPYLLTSNFSPAHPLEKPDDPVLDVQMFWHASDSIDSRFSTHIETRLSHLTYVHHQKLLSRIASYLHRILPVQSGGEQHGLPRSTSPRSEHYQTRIKLDLLSPHLLFPNLSTPHVLVARATSIRVTNSSLAVQSSDTKLDAGSKPAAPIDFTRKEHFGLCVHVPYIQVDIMADLDLRPVPLARFQSASTTTWLSLPAGKQTIQLSIRSRQVALLDMLPLPEQTRTGAPSLPAESEMRTLLSANPPDFECTSSSSTIPISDHLFVLRSLEKHSCERSASLNFSAELFASIQIQLVHLLCRLAPQPWVLLLDFCNLSGRPAAVCKGDNQSSNTSTIMQTDGSISARSNPMQCASIQAQINSFHLVWTESDSNVSLVGPSCPHPQTTVNQDFASLVCSDLTIRILDQLAQYTQWLPAQRQKTPENLPGPYRLIEGSVADLSLSALSTKEKRLYDERLCLNKSIVGNKSYRPFRFLLILSHLMHSMRPRQGEEAYLWIRLSPIQYVHTQHFLSSMLDTLNGLLQNRDMMARIRASSEGLQLPTTAPTSLRVLLDVYADSPTLILPVSEASPECLVTTMSQLTVANSFLWVDHDPPYPGLTRELTIAHTSEETCTSCASCVKHSHYIQRHPQQQQWTEPQTMTARSSIAQTTVLLNQRTPTECLWDRITLNLENATIHHAAYLRSAAEPTFDSPDQTGQPPSARVDILSFSSYRICPFPGTNPISSSSSASCTSSSSSSFPHLFDPRPVTFILGRNLSSAYSHIVPDWRLTSQWHAVQVRLTARIYSVIRGILLHNLSGPVLPLSPPTHELPLWIGRVQQPIRMAHSPVVYPPKPTIQTSITGVVWTAITFWLDLRDTQIQFFPELDSTSAICPVIPSAQLDLTYARFSFDKLSNHRSWTELVCSKCELVNLRDFGKLL</sequence>
<feature type="region of interest" description="Disordered" evidence="1">
    <location>
        <begin position="362"/>
        <end position="403"/>
    </location>
</feature>
<dbReference type="Proteomes" id="UP000272942">
    <property type="component" value="Unassembled WGS sequence"/>
</dbReference>
<feature type="compositionally biased region" description="Polar residues" evidence="1">
    <location>
        <begin position="380"/>
        <end position="398"/>
    </location>
</feature>
<protein>
    <submittedName>
        <fullName evidence="4">VPS13_mid_rpt domain-containing protein</fullName>
    </submittedName>
</protein>
<evidence type="ECO:0000313" key="4">
    <source>
        <dbReference type="WBParaSite" id="ECPE_0000466801-mRNA-1"/>
    </source>
</evidence>
<keyword evidence="3" id="KW-1185">Reference proteome</keyword>
<accession>A0A183ACH1</accession>